<evidence type="ECO:0000256" key="2">
    <source>
        <dbReference type="SAM" id="MobiDB-lite"/>
    </source>
</evidence>
<dbReference type="InterPro" id="IPR012981">
    <property type="entry name" value="PIH1_N"/>
</dbReference>
<dbReference type="PANTHER" id="PTHR22997:SF0">
    <property type="entry name" value="PIH1 DOMAIN-CONTAINING PROTEIN 1"/>
    <property type="match status" value="1"/>
</dbReference>
<dbReference type="GO" id="GO:0005737">
    <property type="term" value="C:cytoplasm"/>
    <property type="evidence" value="ECO:0007669"/>
    <property type="project" value="TreeGrafter"/>
</dbReference>
<dbReference type="InterPro" id="IPR050734">
    <property type="entry name" value="PIH1/Kintoun_subfamily"/>
</dbReference>
<dbReference type="PANTHER" id="PTHR22997">
    <property type="entry name" value="PIH1 DOMAIN-CONTAINING PROTEIN 1"/>
    <property type="match status" value="1"/>
</dbReference>
<sequence length="635" mass="69984">MEFSSNQSVDGLIQLQEWLAQQQGGESQNTAGIDLPTKDGGVLIFPEPHSVLKGRQESGEKVFVNICTHSQIEPWHYERLLADDVDDGASGQDTEGVRIPLSVGERTECADKEGQPCISFDVVFNPGTVHQCLKEPKLKQLFAQFSLAAVAHKYGLKLRDEFSFPKLRYKGHAPQPQRVKVTVKSKIQEVETVSATEPTSPGNWIDCPPNGNIQSGGLKATRSCSCLKKKPDIPAFEAWFVRPTLLVQFIECLLQKRTFGPEAQHLGSLSDARFSAWKCKYAGVEDDGFPECSINAFDFDRVTTESDGRSGGSHEDKNAESSKEPGKEKGATFQFKKAFLLSPDEQERHDVENKTVTVTRSSLRGSAFLLQLDLRRVTQENASLCCGCDPQTTSSSRNSWFATSARQDDNDTDSEMPYSTGSSSHKLGNSHGDRPIPLVTVSDIHLLVTWTPDNEASDSVGRQKSRPCGKKVDSSNGATANTFEETASARKPERRVFLFPFPFSFCSLFSRALVSTDPYPLLTVIVPTDEKAAAGLECCFPSIYISQGPHNSSAAHTGTVVKNVVTTSPDRSCANFDFEKKRRHTAFETSDPRADSDCAEILPGARDGHTYPGWEEDRLKWTESEIADAFLDTVF</sequence>
<evidence type="ECO:0000259" key="3">
    <source>
        <dbReference type="Pfam" id="PF08190"/>
    </source>
</evidence>
<gene>
    <name evidence="4" type="ORF">TGDOM2_274080</name>
</gene>
<comment type="caution">
    <text evidence="4">The sequence shown here is derived from an EMBL/GenBank/DDBJ whole genome shotgun (WGS) entry which is preliminary data.</text>
</comment>
<evidence type="ECO:0000256" key="1">
    <source>
        <dbReference type="ARBA" id="ARBA00008511"/>
    </source>
</evidence>
<name>A0A086KX59_TOXGO</name>
<organism evidence="4 5">
    <name type="scientific">Toxoplasma gondii GAB2-2007-GAL-DOM2</name>
    <dbReference type="NCBI Taxonomy" id="1130820"/>
    <lineage>
        <taxon>Eukaryota</taxon>
        <taxon>Sar</taxon>
        <taxon>Alveolata</taxon>
        <taxon>Apicomplexa</taxon>
        <taxon>Conoidasida</taxon>
        <taxon>Coccidia</taxon>
        <taxon>Eucoccidiorida</taxon>
        <taxon>Eimeriorina</taxon>
        <taxon>Sarcocystidae</taxon>
        <taxon>Toxoplasma</taxon>
    </lineage>
</organism>
<reference evidence="4 5" key="1">
    <citation type="submission" date="2014-02" db="EMBL/GenBank/DDBJ databases">
        <authorList>
            <person name="Sibley D."/>
            <person name="Venepally P."/>
            <person name="Karamycheva S."/>
            <person name="Hadjithomas M."/>
            <person name="Khan A."/>
            <person name="Brunk B."/>
            <person name="Roos D."/>
            <person name="Caler E."/>
            <person name="Lorenzi H."/>
        </authorList>
    </citation>
    <scope>NUCLEOTIDE SEQUENCE [LARGE SCALE GENOMIC DNA]</scope>
    <source>
        <strain evidence="4 5">GAB2-2007-GAL-DOM2</strain>
    </source>
</reference>
<feature type="compositionally biased region" description="Polar residues" evidence="2">
    <location>
        <begin position="417"/>
        <end position="427"/>
    </location>
</feature>
<feature type="region of interest" description="Disordered" evidence="2">
    <location>
        <begin position="304"/>
        <end position="329"/>
    </location>
</feature>
<dbReference type="AlphaFoldDB" id="A0A086KX59"/>
<proteinExistence type="inferred from homology"/>
<protein>
    <submittedName>
        <fullName evidence="4">Pre-RNA processing PIH1/Nop17 protein</fullName>
    </submittedName>
</protein>
<dbReference type="OrthoDB" id="329656at2759"/>
<dbReference type="Proteomes" id="UP000028837">
    <property type="component" value="Unassembled WGS sequence"/>
</dbReference>
<dbReference type="Pfam" id="PF08190">
    <property type="entry name" value="PIH1"/>
    <property type="match status" value="1"/>
</dbReference>
<dbReference type="EMBL" id="AHZU02000061">
    <property type="protein sequence ID" value="KFG48977.1"/>
    <property type="molecule type" value="Genomic_DNA"/>
</dbReference>
<feature type="domain" description="PIH1 N-terminal" evidence="3">
    <location>
        <begin position="43"/>
        <end position="183"/>
    </location>
</feature>
<comment type="similarity">
    <text evidence="1">Belongs to the PIH1 family.</text>
</comment>
<accession>A0A086KX59</accession>
<evidence type="ECO:0000313" key="5">
    <source>
        <dbReference type="Proteomes" id="UP000028837"/>
    </source>
</evidence>
<dbReference type="VEuPathDB" id="ToxoDB:TGDOM2_274080"/>
<feature type="compositionally biased region" description="Polar residues" evidence="2">
    <location>
        <begin position="474"/>
        <end position="485"/>
    </location>
</feature>
<feature type="region of interest" description="Disordered" evidence="2">
    <location>
        <begin position="455"/>
        <end position="486"/>
    </location>
</feature>
<evidence type="ECO:0000313" key="4">
    <source>
        <dbReference type="EMBL" id="KFG48977.1"/>
    </source>
</evidence>
<feature type="region of interest" description="Disordered" evidence="2">
    <location>
        <begin position="402"/>
        <end position="434"/>
    </location>
</feature>